<dbReference type="Proteomes" id="UP000050430">
    <property type="component" value="Unassembled WGS sequence"/>
</dbReference>
<dbReference type="SMART" id="SM00928">
    <property type="entry name" value="NADH_4Fe-4S"/>
    <property type="match status" value="1"/>
</dbReference>
<dbReference type="PROSITE" id="PS00198">
    <property type="entry name" value="4FE4S_FER_1"/>
    <property type="match status" value="1"/>
</dbReference>
<dbReference type="CDD" id="cd02980">
    <property type="entry name" value="TRX_Fd_family"/>
    <property type="match status" value="1"/>
</dbReference>
<name>A0A0P6WS60_9CHLR</name>
<dbReference type="Gene3D" id="3.40.50.11540">
    <property type="entry name" value="NADH-ubiquinone oxidoreductase 51kDa subunit"/>
    <property type="match status" value="1"/>
</dbReference>
<dbReference type="InterPro" id="IPR019575">
    <property type="entry name" value="Nuop51_4Fe4S-bd"/>
</dbReference>
<organism evidence="7 8">
    <name type="scientific">Leptolinea tardivitalis</name>
    <dbReference type="NCBI Taxonomy" id="229920"/>
    <lineage>
        <taxon>Bacteria</taxon>
        <taxon>Bacillati</taxon>
        <taxon>Chloroflexota</taxon>
        <taxon>Anaerolineae</taxon>
        <taxon>Anaerolineales</taxon>
        <taxon>Anaerolineaceae</taxon>
        <taxon>Leptolinea</taxon>
    </lineage>
</organism>
<dbReference type="SUPFAM" id="SSF52833">
    <property type="entry name" value="Thioredoxin-like"/>
    <property type="match status" value="1"/>
</dbReference>
<dbReference type="InterPro" id="IPR017900">
    <property type="entry name" value="4Fe4S_Fe_S_CS"/>
</dbReference>
<evidence type="ECO:0000256" key="1">
    <source>
        <dbReference type="ARBA" id="ARBA00007523"/>
    </source>
</evidence>
<evidence type="ECO:0000256" key="4">
    <source>
        <dbReference type="ARBA" id="ARBA00023004"/>
    </source>
</evidence>
<dbReference type="Pfam" id="PF13237">
    <property type="entry name" value="Fer4_10"/>
    <property type="match status" value="1"/>
</dbReference>
<dbReference type="Gene3D" id="1.20.1440.230">
    <property type="entry name" value="NADH-ubiquinone oxidoreductase 51kDa subunit, iron-sulphur binding domain"/>
    <property type="match status" value="1"/>
</dbReference>
<keyword evidence="2" id="KW-0004">4Fe-4S</keyword>
<dbReference type="FunFam" id="1.20.1440.230:FF:000001">
    <property type="entry name" value="Mitochondrial NADH dehydrogenase flavoprotein 1"/>
    <property type="match status" value="1"/>
</dbReference>
<dbReference type="GO" id="GO:0010181">
    <property type="term" value="F:FMN binding"/>
    <property type="evidence" value="ECO:0007669"/>
    <property type="project" value="InterPro"/>
</dbReference>
<dbReference type="Gene3D" id="3.10.20.600">
    <property type="match status" value="1"/>
</dbReference>
<dbReference type="SUPFAM" id="SSF140490">
    <property type="entry name" value="Nqo1C-terminal domain-like"/>
    <property type="match status" value="1"/>
</dbReference>
<accession>A0A0P6WS60</accession>
<comment type="similarity">
    <text evidence="1">Belongs to the complex I 51 kDa subunit family.</text>
</comment>
<dbReference type="InterPro" id="IPR011538">
    <property type="entry name" value="Nuo51_FMN-bd"/>
</dbReference>
<dbReference type="AlphaFoldDB" id="A0A0P6WS60"/>
<keyword evidence="3" id="KW-0479">Metal-binding</keyword>
<dbReference type="GO" id="GO:0051539">
    <property type="term" value="F:4 iron, 4 sulfur cluster binding"/>
    <property type="evidence" value="ECO:0007669"/>
    <property type="project" value="UniProtKB-KW"/>
</dbReference>
<dbReference type="STRING" id="229920.ADM99_07920"/>
<dbReference type="PATRIC" id="fig|229920.5.peg.1555"/>
<dbReference type="PROSITE" id="PS51257">
    <property type="entry name" value="PROKAR_LIPOPROTEIN"/>
    <property type="match status" value="1"/>
</dbReference>
<keyword evidence="5" id="KW-0411">Iron-sulfur</keyword>
<dbReference type="Gene3D" id="6.10.250.1450">
    <property type="match status" value="1"/>
</dbReference>
<dbReference type="PANTHER" id="PTHR43578:SF3">
    <property type="entry name" value="NADH-QUINONE OXIDOREDUCTASE SUBUNIT F"/>
    <property type="match status" value="1"/>
</dbReference>
<dbReference type="Pfam" id="PF01512">
    <property type="entry name" value="Complex1_51K"/>
    <property type="match status" value="1"/>
</dbReference>
<evidence type="ECO:0000256" key="3">
    <source>
        <dbReference type="ARBA" id="ARBA00022723"/>
    </source>
</evidence>
<dbReference type="InterPro" id="IPR001949">
    <property type="entry name" value="NADH-UbQ_OxRdtase_51kDa_CS"/>
</dbReference>
<keyword evidence="8" id="KW-1185">Reference proteome</keyword>
<dbReference type="GO" id="GO:0046872">
    <property type="term" value="F:metal ion binding"/>
    <property type="evidence" value="ECO:0007669"/>
    <property type="project" value="UniProtKB-KW"/>
</dbReference>
<comment type="caution">
    <text evidence="7">The sequence shown here is derived from an EMBL/GenBank/DDBJ whole genome shotgun (WGS) entry which is preliminary data.</text>
</comment>
<protein>
    <submittedName>
        <fullName evidence="7">NADH dehydrogenase</fullName>
    </submittedName>
</protein>
<keyword evidence="4" id="KW-0408">Iron</keyword>
<feature type="domain" description="4Fe-4S ferredoxin-type" evidence="6">
    <location>
        <begin position="591"/>
        <end position="620"/>
    </location>
</feature>
<dbReference type="InterPro" id="IPR037207">
    <property type="entry name" value="Nuop51_4Fe4S-bd_sf"/>
</dbReference>
<evidence type="ECO:0000313" key="7">
    <source>
        <dbReference type="EMBL" id="KPL72950.1"/>
    </source>
</evidence>
<dbReference type="Gene3D" id="3.40.30.10">
    <property type="entry name" value="Glutaredoxin"/>
    <property type="match status" value="1"/>
</dbReference>
<dbReference type="PANTHER" id="PTHR43578">
    <property type="entry name" value="NADH-QUINONE OXIDOREDUCTASE SUBUNIT F"/>
    <property type="match status" value="1"/>
</dbReference>
<dbReference type="PROSITE" id="PS00645">
    <property type="entry name" value="COMPLEX1_51K_2"/>
    <property type="match status" value="1"/>
</dbReference>
<dbReference type="InterPro" id="IPR036249">
    <property type="entry name" value="Thioredoxin-like_sf"/>
</dbReference>
<evidence type="ECO:0000256" key="2">
    <source>
        <dbReference type="ARBA" id="ARBA00022485"/>
    </source>
</evidence>
<dbReference type="InterPro" id="IPR017896">
    <property type="entry name" value="4Fe4S_Fe-S-bd"/>
</dbReference>
<sequence length="621" mass="67776">MPDLAFRRKSAIENWDHLINNSQPVIYFGMASCGQAAGAAEVRKAVEEALDENFLSAHLINVGCIGPCYLEPIMDVAMPGWARVSYAHMTPAKAKKLVVDALKSGTPPLEDAVGVLEPVENRQTGGLPSFFDQPMLKPQVRIILRNCGLIDPEDLDHYLAHDGYQGLQNALNMRPEEVIEQVRLSGLRGRGGSGFPTARKWELCRAAPGEDKYLVCNADEGDPGAFMNRSLIEGDPHSLLEGLLIAGYAIGASHGVIYTRAEYPLAISRLRTALEQMRESGLLGSHILGSNFNFEIKIKEGAGAFVCGEETALFASIEGRRGMPRSRPPFPAISGLYGKPTVNNNVETISTLPHILRQGADWYHQYGTPNSTGTKTFSLVGKVRRTGLIEIPLGMTLRQIIFDIGGGTEKPFKAVQTGGPSGGCLSAEYLDLPVDYENLKKAGSIMGSGGLIVMDRDTCVVDLAHYFLEFIQKESCGKCVPCRIGTRHLVEILERITKGEGQQDDLDTLEHLAKTISQGSLCGLGQSAPNPVVTSLRSFRDEYEQHIQQGYCPAGVCRDLYQYEISQDACTGCRACVRVCPVDAIEGKLHEPHSIDSSKCIRCRACYETCRFDAIEGKPIQ</sequence>
<evidence type="ECO:0000313" key="8">
    <source>
        <dbReference type="Proteomes" id="UP000050430"/>
    </source>
</evidence>
<dbReference type="RefSeq" id="WP_062420915.1">
    <property type="nucleotide sequence ID" value="NZ_BBYA01000008.1"/>
</dbReference>
<proteinExistence type="inferred from homology"/>
<dbReference type="InterPro" id="IPR037225">
    <property type="entry name" value="Nuo51_FMN-bd_sf"/>
</dbReference>
<evidence type="ECO:0000256" key="5">
    <source>
        <dbReference type="ARBA" id="ARBA00023014"/>
    </source>
</evidence>
<dbReference type="EMBL" id="LGCK01000007">
    <property type="protein sequence ID" value="KPL72950.1"/>
    <property type="molecule type" value="Genomic_DNA"/>
</dbReference>
<feature type="domain" description="4Fe-4S ferredoxin-type" evidence="6">
    <location>
        <begin position="561"/>
        <end position="590"/>
    </location>
</feature>
<reference evidence="7 8" key="1">
    <citation type="submission" date="2015-07" db="EMBL/GenBank/DDBJ databases">
        <title>Genome sequence of Leptolinea tardivitalis DSM 16556.</title>
        <authorList>
            <person name="Hemp J."/>
            <person name="Ward L.M."/>
            <person name="Pace L.A."/>
            <person name="Fischer W.W."/>
        </authorList>
    </citation>
    <scope>NUCLEOTIDE SEQUENCE [LARGE SCALE GENOMIC DNA]</scope>
    <source>
        <strain evidence="7 8">YMTK-2</strain>
    </source>
</reference>
<dbReference type="SUPFAM" id="SSF54862">
    <property type="entry name" value="4Fe-4S ferredoxins"/>
    <property type="match status" value="1"/>
</dbReference>
<dbReference type="Gene3D" id="3.30.70.20">
    <property type="match status" value="1"/>
</dbReference>
<dbReference type="PROSITE" id="PS51379">
    <property type="entry name" value="4FE4S_FER_2"/>
    <property type="match status" value="2"/>
</dbReference>
<dbReference type="SUPFAM" id="SSF142019">
    <property type="entry name" value="Nqo1 FMN-binding domain-like"/>
    <property type="match status" value="1"/>
</dbReference>
<dbReference type="OrthoDB" id="9761899at2"/>
<dbReference type="SUPFAM" id="SSF142984">
    <property type="entry name" value="Nqo1 middle domain-like"/>
    <property type="match status" value="1"/>
</dbReference>
<dbReference type="FunFam" id="3.40.50.11540:FF:000001">
    <property type="entry name" value="NADH dehydrogenase [ubiquinone] flavoprotein 1, mitochondrial"/>
    <property type="match status" value="1"/>
</dbReference>
<dbReference type="Pfam" id="PF10589">
    <property type="entry name" value="NADH_4Fe-4S"/>
    <property type="match status" value="1"/>
</dbReference>
<evidence type="ECO:0000259" key="6">
    <source>
        <dbReference type="PROSITE" id="PS51379"/>
    </source>
</evidence>
<dbReference type="GO" id="GO:0008137">
    <property type="term" value="F:NADH dehydrogenase (ubiquinone) activity"/>
    <property type="evidence" value="ECO:0007669"/>
    <property type="project" value="InterPro"/>
</dbReference>
<gene>
    <name evidence="7" type="ORF">ADM99_07920</name>
</gene>